<gene>
    <name evidence="1" type="ORF">HK099_005496</name>
</gene>
<reference evidence="1" key="1">
    <citation type="submission" date="2020-05" db="EMBL/GenBank/DDBJ databases">
        <title>Phylogenomic resolution of chytrid fungi.</title>
        <authorList>
            <person name="Stajich J.E."/>
            <person name="Amses K."/>
            <person name="Simmons R."/>
            <person name="Seto K."/>
            <person name="Myers J."/>
            <person name="Bonds A."/>
            <person name="Quandt C.A."/>
            <person name="Barry K."/>
            <person name="Liu P."/>
            <person name="Grigoriev I."/>
            <person name="Longcore J.E."/>
            <person name="James T.Y."/>
        </authorList>
    </citation>
    <scope>NUCLEOTIDE SEQUENCE</scope>
    <source>
        <strain evidence="1">JEL0476</strain>
    </source>
</reference>
<dbReference type="AlphaFoldDB" id="A0AAD5XYN5"/>
<dbReference type="InterPro" id="IPR023393">
    <property type="entry name" value="START-like_dom_sf"/>
</dbReference>
<comment type="caution">
    <text evidence="1">The sequence shown here is derived from an EMBL/GenBank/DDBJ whole genome shotgun (WGS) entry which is preliminary data.</text>
</comment>
<evidence type="ECO:0008006" key="3">
    <source>
        <dbReference type="Google" id="ProtNLM"/>
    </source>
</evidence>
<evidence type="ECO:0000313" key="2">
    <source>
        <dbReference type="Proteomes" id="UP001211065"/>
    </source>
</evidence>
<keyword evidence="2" id="KW-1185">Reference proteome</keyword>
<dbReference type="Gene3D" id="3.30.530.20">
    <property type="match status" value="1"/>
</dbReference>
<proteinExistence type="predicted"/>
<dbReference type="EMBL" id="JADGJW010000043">
    <property type="protein sequence ID" value="KAJ3226143.1"/>
    <property type="molecule type" value="Genomic_DNA"/>
</dbReference>
<dbReference type="Proteomes" id="UP001211065">
    <property type="component" value="Unassembled WGS sequence"/>
</dbReference>
<dbReference type="PANTHER" id="PTHR39332">
    <property type="entry name" value="BLL4707 PROTEIN"/>
    <property type="match status" value="1"/>
</dbReference>
<evidence type="ECO:0000313" key="1">
    <source>
        <dbReference type="EMBL" id="KAJ3226143.1"/>
    </source>
</evidence>
<name>A0AAD5XYN5_9FUNG</name>
<dbReference type="CDD" id="cd07821">
    <property type="entry name" value="PYR_PYL_RCAR_like"/>
    <property type="match status" value="1"/>
</dbReference>
<accession>A0AAD5XYN5</accession>
<sequence length="140" mass="15966">MSSSSRNQESTIVAAPVWDLIRSLEFKWWTQVTTAKVEGTAAEVGSLRTVTFKDGTVQKFKVLELSDLDHFITYEVIESNPSAQYFSAVHTLRLRKVTTPKEQTFVEWSSEFATENSTANVVEDSKFKKREAFEDLVKHI</sequence>
<protein>
    <recommendedName>
        <fullName evidence="3">Bet v1-like protein</fullName>
    </recommendedName>
</protein>
<dbReference type="SUPFAM" id="SSF55961">
    <property type="entry name" value="Bet v1-like"/>
    <property type="match status" value="1"/>
</dbReference>
<dbReference type="PANTHER" id="PTHR39332:SF7">
    <property type="entry name" value="SRPBCC FAMILY PROTEIN"/>
    <property type="match status" value="1"/>
</dbReference>
<organism evidence="1 2">
    <name type="scientific">Clydaea vesicula</name>
    <dbReference type="NCBI Taxonomy" id="447962"/>
    <lineage>
        <taxon>Eukaryota</taxon>
        <taxon>Fungi</taxon>
        <taxon>Fungi incertae sedis</taxon>
        <taxon>Chytridiomycota</taxon>
        <taxon>Chytridiomycota incertae sedis</taxon>
        <taxon>Chytridiomycetes</taxon>
        <taxon>Lobulomycetales</taxon>
        <taxon>Lobulomycetaceae</taxon>
        <taxon>Clydaea</taxon>
    </lineage>
</organism>